<dbReference type="Proteomes" id="UP000824136">
    <property type="component" value="Unassembled WGS sequence"/>
</dbReference>
<dbReference type="InterPro" id="IPR055170">
    <property type="entry name" value="GFO_IDH_MocA-like_dom"/>
</dbReference>
<reference evidence="3" key="1">
    <citation type="submission" date="2020-10" db="EMBL/GenBank/DDBJ databases">
        <authorList>
            <person name="Gilroy R."/>
        </authorList>
    </citation>
    <scope>NUCLEOTIDE SEQUENCE</scope>
    <source>
        <strain evidence="3">CHK33-4379</strain>
    </source>
</reference>
<name>A0A9D1GS34_9FIRM</name>
<evidence type="ECO:0000259" key="2">
    <source>
        <dbReference type="Pfam" id="PF22725"/>
    </source>
</evidence>
<evidence type="ECO:0000313" key="4">
    <source>
        <dbReference type="Proteomes" id="UP000824136"/>
    </source>
</evidence>
<dbReference type="PANTHER" id="PTHR43249:SF1">
    <property type="entry name" value="D-GLUCOSIDE 3-DEHYDROGENASE"/>
    <property type="match status" value="1"/>
</dbReference>
<feature type="domain" description="GFO/IDH/MocA-like oxidoreductase" evidence="2">
    <location>
        <begin position="134"/>
        <end position="258"/>
    </location>
</feature>
<dbReference type="PANTHER" id="PTHR43249">
    <property type="entry name" value="UDP-N-ACETYL-2-AMINO-2-DEOXY-D-GLUCURONATE OXIDASE"/>
    <property type="match status" value="1"/>
</dbReference>
<comment type="caution">
    <text evidence="3">The sequence shown here is derived from an EMBL/GenBank/DDBJ whole genome shotgun (WGS) entry which is preliminary data.</text>
</comment>
<dbReference type="InterPro" id="IPR052515">
    <property type="entry name" value="Gfo/Idh/MocA_Oxidoreductase"/>
</dbReference>
<sequence>MSGKVRLGVIGLGNIGTAHAAGVYSGGICGMELAAVCDISPTRLEYAESAFAGAARFESYSELLSSGCCDAVIVSVPHRLHAEIAAKALEKGLHVLCEKPEDISVSRAKSLNDAADKSGRVFGIMFNQRMNPLFKRLKELVLNGSLGRIKSSNWIITNWYRTDCYYDSGDWRATWSGEGGGVLLNQAVHNLDIWQWICGMPCEITAFCDTARYHNIETEDAATIFARYPDGSTGVFITSTGEYPGTNRLEISGERGKAVIEGGTLRLWTLETSERQVCHESRESFAKIRTGYTEYTPGEDERETAHMGVIQAFADAILCGAPLVADGREGINELMISNAAYISQWKGNLPIRLPIDPEEFDRLLGEKIAASKLKSSARGTISGDYSERWSVNWQ</sequence>
<accession>A0A9D1GS34</accession>
<organism evidence="3 4">
    <name type="scientific">Candidatus Faeciplasma pullistercoris</name>
    <dbReference type="NCBI Taxonomy" id="2840800"/>
    <lineage>
        <taxon>Bacteria</taxon>
        <taxon>Bacillati</taxon>
        <taxon>Bacillota</taxon>
        <taxon>Clostridia</taxon>
        <taxon>Eubacteriales</taxon>
        <taxon>Oscillospiraceae</taxon>
        <taxon>Oscillospiraceae incertae sedis</taxon>
        <taxon>Candidatus Faeciplasma</taxon>
    </lineage>
</organism>
<dbReference type="Pfam" id="PF22725">
    <property type="entry name" value="GFO_IDH_MocA_C3"/>
    <property type="match status" value="1"/>
</dbReference>
<dbReference type="Gene3D" id="3.30.360.10">
    <property type="entry name" value="Dihydrodipicolinate Reductase, domain 2"/>
    <property type="match status" value="1"/>
</dbReference>
<gene>
    <name evidence="3" type="ORF">IAC39_01535</name>
</gene>
<protein>
    <submittedName>
        <fullName evidence="3">Gfo/Idh/MocA family oxidoreductase</fullName>
    </submittedName>
</protein>
<dbReference type="AlphaFoldDB" id="A0A9D1GS34"/>
<dbReference type="InterPro" id="IPR000683">
    <property type="entry name" value="Gfo/Idh/MocA-like_OxRdtase_N"/>
</dbReference>
<proteinExistence type="predicted"/>
<dbReference type="EMBL" id="DVLL01000006">
    <property type="protein sequence ID" value="HIT58396.1"/>
    <property type="molecule type" value="Genomic_DNA"/>
</dbReference>
<dbReference type="SUPFAM" id="SSF55347">
    <property type="entry name" value="Glyceraldehyde-3-phosphate dehydrogenase-like, C-terminal domain"/>
    <property type="match status" value="1"/>
</dbReference>
<dbReference type="SUPFAM" id="SSF51735">
    <property type="entry name" value="NAD(P)-binding Rossmann-fold domains"/>
    <property type="match status" value="1"/>
</dbReference>
<evidence type="ECO:0000259" key="1">
    <source>
        <dbReference type="Pfam" id="PF01408"/>
    </source>
</evidence>
<reference evidence="3" key="2">
    <citation type="journal article" date="2021" name="PeerJ">
        <title>Extensive microbial diversity within the chicken gut microbiome revealed by metagenomics and culture.</title>
        <authorList>
            <person name="Gilroy R."/>
            <person name="Ravi A."/>
            <person name="Getino M."/>
            <person name="Pursley I."/>
            <person name="Horton D.L."/>
            <person name="Alikhan N.F."/>
            <person name="Baker D."/>
            <person name="Gharbi K."/>
            <person name="Hall N."/>
            <person name="Watson M."/>
            <person name="Adriaenssens E.M."/>
            <person name="Foster-Nyarko E."/>
            <person name="Jarju S."/>
            <person name="Secka A."/>
            <person name="Antonio M."/>
            <person name="Oren A."/>
            <person name="Chaudhuri R.R."/>
            <person name="La Ragione R."/>
            <person name="Hildebrand F."/>
            <person name="Pallen M.J."/>
        </authorList>
    </citation>
    <scope>NUCLEOTIDE SEQUENCE</scope>
    <source>
        <strain evidence="3">CHK33-4379</strain>
    </source>
</reference>
<feature type="domain" description="Gfo/Idh/MocA-like oxidoreductase N-terminal" evidence="1">
    <location>
        <begin position="6"/>
        <end position="123"/>
    </location>
</feature>
<dbReference type="Pfam" id="PF01408">
    <property type="entry name" value="GFO_IDH_MocA"/>
    <property type="match status" value="1"/>
</dbReference>
<dbReference type="Gene3D" id="3.40.50.720">
    <property type="entry name" value="NAD(P)-binding Rossmann-like Domain"/>
    <property type="match status" value="1"/>
</dbReference>
<dbReference type="GO" id="GO:0000166">
    <property type="term" value="F:nucleotide binding"/>
    <property type="evidence" value="ECO:0007669"/>
    <property type="project" value="InterPro"/>
</dbReference>
<dbReference type="InterPro" id="IPR036291">
    <property type="entry name" value="NAD(P)-bd_dom_sf"/>
</dbReference>
<evidence type="ECO:0000313" key="3">
    <source>
        <dbReference type="EMBL" id="HIT58396.1"/>
    </source>
</evidence>